<evidence type="ECO:0000256" key="1">
    <source>
        <dbReference type="SAM" id="MobiDB-lite"/>
    </source>
</evidence>
<protein>
    <submittedName>
        <fullName evidence="2">Uncharacterized protein</fullName>
    </submittedName>
</protein>
<name>A0ABQ8RW87_PERAM</name>
<organism evidence="2 3">
    <name type="scientific">Periplaneta americana</name>
    <name type="common">American cockroach</name>
    <name type="synonym">Blatta americana</name>
    <dbReference type="NCBI Taxonomy" id="6978"/>
    <lineage>
        <taxon>Eukaryota</taxon>
        <taxon>Metazoa</taxon>
        <taxon>Ecdysozoa</taxon>
        <taxon>Arthropoda</taxon>
        <taxon>Hexapoda</taxon>
        <taxon>Insecta</taxon>
        <taxon>Pterygota</taxon>
        <taxon>Neoptera</taxon>
        <taxon>Polyneoptera</taxon>
        <taxon>Dictyoptera</taxon>
        <taxon>Blattodea</taxon>
        <taxon>Blattoidea</taxon>
        <taxon>Blattidae</taxon>
        <taxon>Blattinae</taxon>
        <taxon>Periplaneta</taxon>
    </lineage>
</organism>
<accession>A0ABQ8RW87</accession>
<feature type="region of interest" description="Disordered" evidence="1">
    <location>
        <begin position="226"/>
        <end position="257"/>
    </location>
</feature>
<comment type="caution">
    <text evidence="2">The sequence shown here is derived from an EMBL/GenBank/DDBJ whole genome shotgun (WGS) entry which is preliminary data.</text>
</comment>
<evidence type="ECO:0000313" key="2">
    <source>
        <dbReference type="EMBL" id="KAJ4425998.1"/>
    </source>
</evidence>
<dbReference type="EMBL" id="JAJSOF020000041">
    <property type="protein sequence ID" value="KAJ4425998.1"/>
    <property type="molecule type" value="Genomic_DNA"/>
</dbReference>
<evidence type="ECO:0000313" key="3">
    <source>
        <dbReference type="Proteomes" id="UP001148838"/>
    </source>
</evidence>
<sequence>MCAWVRRLTPFYLVAMEVVKMEFETDPLAVQSNEYTEIKEQKPLLEKGTSSNSQLIWMKKEYEDPSSNLNSEVKIEEMSVTITFPLKCESEAESCDLDTVKEEETLEVTTEKDEFLPESTMNVGDSKTSLLKSTTPENFTSIENSTCDSSSEPESYDELLGNAQEASFSLNLPVTITILPYEWNSSNPQQVCMKAEHEDHSSYHTSEVKTEQMLMPVPFPLKCESQEDSYDVDRVKEEQSLEVKTEEDEFLSERCPL</sequence>
<feature type="compositionally biased region" description="Basic and acidic residues" evidence="1">
    <location>
        <begin position="231"/>
        <end position="244"/>
    </location>
</feature>
<dbReference type="Proteomes" id="UP001148838">
    <property type="component" value="Unassembled WGS sequence"/>
</dbReference>
<gene>
    <name evidence="2" type="ORF">ANN_27625</name>
</gene>
<reference evidence="2 3" key="1">
    <citation type="journal article" date="2022" name="Allergy">
        <title>Genome assembly and annotation of Periplaneta americana reveal a comprehensive cockroach allergen profile.</title>
        <authorList>
            <person name="Wang L."/>
            <person name="Xiong Q."/>
            <person name="Saelim N."/>
            <person name="Wang L."/>
            <person name="Nong W."/>
            <person name="Wan A.T."/>
            <person name="Shi M."/>
            <person name="Liu X."/>
            <person name="Cao Q."/>
            <person name="Hui J.H.L."/>
            <person name="Sookrung N."/>
            <person name="Leung T.F."/>
            <person name="Tungtrongchitr A."/>
            <person name="Tsui S.K.W."/>
        </authorList>
    </citation>
    <scope>NUCLEOTIDE SEQUENCE [LARGE SCALE GENOMIC DNA]</scope>
    <source>
        <strain evidence="2">PWHHKU_190912</strain>
    </source>
</reference>
<keyword evidence="3" id="KW-1185">Reference proteome</keyword>
<proteinExistence type="predicted"/>